<evidence type="ECO:0000313" key="8">
    <source>
        <dbReference type="Proteomes" id="UP001529235"/>
    </source>
</evidence>
<feature type="transmembrane region" description="Helical" evidence="6">
    <location>
        <begin position="443"/>
        <end position="464"/>
    </location>
</feature>
<comment type="subcellular location">
    <subcellularLocation>
        <location evidence="1">Cell membrane</location>
        <topology evidence="1">Multi-pass membrane protein</topology>
    </subcellularLocation>
</comment>
<accession>A0ABD4Z7P3</accession>
<evidence type="ECO:0000256" key="6">
    <source>
        <dbReference type="SAM" id="Phobius"/>
    </source>
</evidence>
<sequence>MGSSELRKELGLALLTAIGIGGVIGSGVFTMPGLVASVSGPLAIFAVLIMGFITALFLYVIGKLGEIYPRAGAIYYFAREALGDLAGFITGLSFYACSFIGTAPIIYGFILYLSYFVPGLVIGLTLTSLGIALAIAILAIVTLINIIGVRYGAGLNFVLTVGKIIPLLIFVAMGLANLSPGNFQPIAPYGIGSIGLAIAFGFWMFVGFEGLVLVGEEVKEPRKIIMKAAMLTVVIVSIVYLLVMSSFIGAVKWSALGIAEKDWSSLANLSSPLADVSKALGIAFLPEIVIAGAVISTAGCFSDWVLLQARVAFALARENRLWKPLSRVSPKFGTPVNALIFSSALTAIMMILIPSFPNIVLVTMIAEFIPYAISSLSYSVKNSGGVSILLGFLGFFLGSLYIYWACWPWTLTGSVVAIASLILYPLFVKNIKVIASELRKNTWYITYLVGLPVISLLGDSTFVYNNFLPISPLNVFRMPLDVAAVLLFSIAIYTWALKTNKVEIYEQKCGRLHRER</sequence>
<dbReference type="RefSeq" id="WP_285274209.1">
    <property type="nucleotide sequence ID" value="NZ_JASNVW010000005.1"/>
</dbReference>
<dbReference type="InterPro" id="IPR050367">
    <property type="entry name" value="APC_superfamily"/>
</dbReference>
<dbReference type="InterPro" id="IPR002293">
    <property type="entry name" value="AA/rel_permease1"/>
</dbReference>
<keyword evidence="8" id="KW-1185">Reference proteome</keyword>
<keyword evidence="5 6" id="KW-0472">Membrane</keyword>
<feature type="transmembrane region" description="Helical" evidence="6">
    <location>
        <begin position="334"/>
        <end position="353"/>
    </location>
</feature>
<gene>
    <name evidence="7" type="ORF">QPL79_07595</name>
</gene>
<dbReference type="Pfam" id="PF13520">
    <property type="entry name" value="AA_permease_2"/>
    <property type="match status" value="1"/>
</dbReference>
<evidence type="ECO:0000256" key="5">
    <source>
        <dbReference type="ARBA" id="ARBA00023136"/>
    </source>
</evidence>
<keyword evidence="3 6" id="KW-0812">Transmembrane</keyword>
<feature type="transmembrane region" description="Helical" evidence="6">
    <location>
        <begin position="82"/>
        <end position="110"/>
    </location>
</feature>
<dbReference type="PANTHER" id="PTHR42770">
    <property type="entry name" value="AMINO ACID TRANSPORTER-RELATED"/>
    <property type="match status" value="1"/>
</dbReference>
<reference evidence="7 8" key="1">
    <citation type="submission" date="2023-05" db="EMBL/GenBank/DDBJ databases">
        <title>A new hyperthermophilic archaea 'Ignisphaera cupida' sp. nov. and description of the family 'Ignisphaeraceae' fam. nov.</title>
        <authorList>
            <person name="Podosokorskaya O.A."/>
            <person name="Elcheninov A.G."/>
            <person name="Klukina A."/>
            <person name="Merkel A.Y."/>
        </authorList>
    </citation>
    <scope>NUCLEOTIDE SEQUENCE [LARGE SCALE GENOMIC DNA]</scope>
    <source>
        <strain evidence="7 8">4213-co</strain>
    </source>
</reference>
<name>A0ABD4Z7P3_9CREN</name>
<dbReference type="Proteomes" id="UP001529235">
    <property type="component" value="Unassembled WGS sequence"/>
</dbReference>
<keyword evidence="2" id="KW-1003">Cell membrane</keyword>
<evidence type="ECO:0000313" key="7">
    <source>
        <dbReference type="EMBL" id="MDK6029225.1"/>
    </source>
</evidence>
<dbReference type="AlphaFoldDB" id="A0ABD4Z7P3"/>
<feature type="transmembrane region" description="Helical" evidence="6">
    <location>
        <begin position="385"/>
        <end position="404"/>
    </location>
</feature>
<comment type="caution">
    <text evidence="7">The sequence shown here is derived from an EMBL/GenBank/DDBJ whole genome shotgun (WGS) entry which is preliminary data.</text>
</comment>
<feature type="transmembrane region" description="Helical" evidence="6">
    <location>
        <begin position="476"/>
        <end position="497"/>
    </location>
</feature>
<dbReference type="Gene3D" id="1.20.1740.10">
    <property type="entry name" value="Amino acid/polyamine transporter I"/>
    <property type="match status" value="1"/>
</dbReference>
<protein>
    <submittedName>
        <fullName evidence="7">APC family permease</fullName>
    </submittedName>
</protein>
<feature type="transmembrane region" description="Helical" evidence="6">
    <location>
        <begin position="410"/>
        <end position="431"/>
    </location>
</feature>
<feature type="transmembrane region" description="Helical" evidence="6">
    <location>
        <begin position="186"/>
        <end position="208"/>
    </location>
</feature>
<keyword evidence="4 6" id="KW-1133">Transmembrane helix</keyword>
<feature type="transmembrane region" description="Helical" evidence="6">
    <location>
        <begin position="153"/>
        <end position="174"/>
    </location>
</feature>
<dbReference type="PANTHER" id="PTHR42770:SF7">
    <property type="entry name" value="MEMBRANE PROTEIN"/>
    <property type="match status" value="1"/>
</dbReference>
<evidence type="ECO:0000256" key="2">
    <source>
        <dbReference type="ARBA" id="ARBA00022475"/>
    </source>
</evidence>
<feature type="transmembrane region" description="Helical" evidence="6">
    <location>
        <begin position="228"/>
        <end position="251"/>
    </location>
</feature>
<feature type="transmembrane region" description="Helical" evidence="6">
    <location>
        <begin position="116"/>
        <end position="141"/>
    </location>
</feature>
<evidence type="ECO:0000256" key="3">
    <source>
        <dbReference type="ARBA" id="ARBA00022692"/>
    </source>
</evidence>
<evidence type="ECO:0000256" key="4">
    <source>
        <dbReference type="ARBA" id="ARBA00022989"/>
    </source>
</evidence>
<dbReference type="GO" id="GO:0005886">
    <property type="term" value="C:plasma membrane"/>
    <property type="evidence" value="ECO:0007669"/>
    <property type="project" value="UniProtKB-SubCell"/>
</dbReference>
<feature type="transmembrane region" description="Helical" evidence="6">
    <location>
        <begin position="42"/>
        <end position="61"/>
    </location>
</feature>
<dbReference type="PIRSF" id="PIRSF006060">
    <property type="entry name" value="AA_transporter"/>
    <property type="match status" value="1"/>
</dbReference>
<organism evidence="7 8">
    <name type="scientific">Ignisphaera cupida</name>
    <dbReference type="NCBI Taxonomy" id="3050454"/>
    <lineage>
        <taxon>Archaea</taxon>
        <taxon>Thermoproteota</taxon>
        <taxon>Thermoprotei</taxon>
        <taxon>Desulfurococcales</taxon>
        <taxon>Desulfurococcaceae</taxon>
        <taxon>Ignisphaera</taxon>
    </lineage>
</organism>
<dbReference type="EMBL" id="JASNVW010000005">
    <property type="protein sequence ID" value="MDK6029225.1"/>
    <property type="molecule type" value="Genomic_DNA"/>
</dbReference>
<proteinExistence type="predicted"/>
<evidence type="ECO:0000256" key="1">
    <source>
        <dbReference type="ARBA" id="ARBA00004651"/>
    </source>
</evidence>
<feature type="transmembrane region" description="Helical" evidence="6">
    <location>
        <begin position="12"/>
        <end position="36"/>
    </location>
</feature>